<evidence type="ECO:0000313" key="3">
    <source>
        <dbReference type="Proteomes" id="UP001431209"/>
    </source>
</evidence>
<feature type="compositionally biased region" description="Pro residues" evidence="1">
    <location>
        <begin position="230"/>
        <end position="239"/>
    </location>
</feature>
<feature type="region of interest" description="Disordered" evidence="1">
    <location>
        <begin position="110"/>
        <end position="239"/>
    </location>
</feature>
<organism evidence="2 3">
    <name type="scientific">Acrasis kona</name>
    <dbReference type="NCBI Taxonomy" id="1008807"/>
    <lineage>
        <taxon>Eukaryota</taxon>
        <taxon>Discoba</taxon>
        <taxon>Heterolobosea</taxon>
        <taxon>Tetramitia</taxon>
        <taxon>Eutetramitia</taxon>
        <taxon>Acrasidae</taxon>
        <taxon>Acrasis</taxon>
    </lineage>
</organism>
<dbReference type="EMBL" id="JAOPGA020000722">
    <property type="protein sequence ID" value="KAL0481027.1"/>
    <property type="molecule type" value="Genomic_DNA"/>
</dbReference>
<reference evidence="2 3" key="1">
    <citation type="submission" date="2024-03" db="EMBL/GenBank/DDBJ databases">
        <title>The Acrasis kona genome and developmental transcriptomes reveal deep origins of eukaryotic multicellular pathways.</title>
        <authorList>
            <person name="Sheikh S."/>
            <person name="Fu C.-J."/>
            <person name="Brown M.W."/>
            <person name="Baldauf S.L."/>
        </authorList>
    </citation>
    <scope>NUCLEOTIDE SEQUENCE [LARGE SCALE GENOMIC DNA]</scope>
    <source>
        <strain evidence="2 3">ATCC MYA-3509</strain>
    </source>
</reference>
<accession>A0AAW2YXL1</accession>
<gene>
    <name evidence="2" type="ORF">AKO1_002032</name>
</gene>
<evidence type="ECO:0000256" key="1">
    <source>
        <dbReference type="SAM" id="MobiDB-lite"/>
    </source>
</evidence>
<evidence type="ECO:0000313" key="2">
    <source>
        <dbReference type="EMBL" id="KAL0481027.1"/>
    </source>
</evidence>
<comment type="caution">
    <text evidence="2">The sequence shown here is derived from an EMBL/GenBank/DDBJ whole genome shotgun (WGS) entry which is preliminary data.</text>
</comment>
<dbReference type="AlphaFoldDB" id="A0AAW2YXL1"/>
<name>A0AAW2YXL1_9EUKA</name>
<keyword evidence="3" id="KW-1185">Reference proteome</keyword>
<sequence length="239" mass="26839">MREITFDHFTILPWTFTDKSTASKSSNSQSASTKKNKSKEQKSFKSMDDDEILTRIEHIEKSIADFEKRLSAVEESLSVIITKVSDSNDMMRSLMSSMEVLLARTTPAQDTHFSDEDDDMFYEEPPQPIPTTDPVNSVDFHTYFQPTTTSNTPKNPTRSSDPLKHSIASPTKRSKAKSNAKAKSAKVQQSLTRFAFLPDVNNPPFKPPSIIKPNQPILDDHSTPDDISQPPSPPLEQTH</sequence>
<feature type="region of interest" description="Disordered" evidence="1">
    <location>
        <begin position="19"/>
        <end position="50"/>
    </location>
</feature>
<feature type="compositionally biased region" description="Low complexity" evidence="1">
    <location>
        <begin position="19"/>
        <end position="33"/>
    </location>
</feature>
<feature type="compositionally biased region" description="Low complexity" evidence="1">
    <location>
        <begin position="146"/>
        <end position="160"/>
    </location>
</feature>
<feature type="compositionally biased region" description="Basic residues" evidence="1">
    <location>
        <begin position="172"/>
        <end position="184"/>
    </location>
</feature>
<feature type="compositionally biased region" description="Basic and acidic residues" evidence="1">
    <location>
        <begin position="38"/>
        <end position="50"/>
    </location>
</feature>
<proteinExistence type="predicted"/>
<dbReference type="Proteomes" id="UP001431209">
    <property type="component" value="Unassembled WGS sequence"/>
</dbReference>
<protein>
    <submittedName>
        <fullName evidence="2">Uncharacterized protein</fullName>
    </submittedName>
</protein>